<dbReference type="Gene3D" id="3.30.1680.10">
    <property type="entry name" value="ligand-binding face of the semaphorins, domain 2"/>
    <property type="match status" value="1"/>
</dbReference>
<dbReference type="Pfam" id="PF01437">
    <property type="entry name" value="PSI"/>
    <property type="match status" value="1"/>
</dbReference>
<evidence type="ECO:0000256" key="3">
    <source>
        <dbReference type="ARBA" id="ARBA00023180"/>
    </source>
</evidence>
<dbReference type="GO" id="GO:0030334">
    <property type="term" value="P:regulation of cell migration"/>
    <property type="evidence" value="ECO:0007669"/>
    <property type="project" value="TreeGrafter"/>
</dbReference>
<dbReference type="EMBL" id="JAINUG010000224">
    <property type="protein sequence ID" value="KAJ8386639.1"/>
    <property type="molecule type" value="Genomic_DNA"/>
</dbReference>
<keyword evidence="2" id="KW-0472">Membrane</keyword>
<evidence type="ECO:0000313" key="5">
    <source>
        <dbReference type="EMBL" id="KAJ8386639.1"/>
    </source>
</evidence>
<feature type="domain" description="PSI" evidence="4">
    <location>
        <begin position="16"/>
        <end position="84"/>
    </location>
</feature>
<name>A0AAD7W8C7_9TELE</name>
<dbReference type="InterPro" id="IPR002165">
    <property type="entry name" value="Plexin_repeat"/>
</dbReference>
<evidence type="ECO:0000256" key="2">
    <source>
        <dbReference type="ARBA" id="ARBA00023136"/>
    </source>
</evidence>
<organism evidence="5 6">
    <name type="scientific">Aldrovandia affinis</name>
    <dbReference type="NCBI Taxonomy" id="143900"/>
    <lineage>
        <taxon>Eukaryota</taxon>
        <taxon>Metazoa</taxon>
        <taxon>Chordata</taxon>
        <taxon>Craniata</taxon>
        <taxon>Vertebrata</taxon>
        <taxon>Euteleostomi</taxon>
        <taxon>Actinopterygii</taxon>
        <taxon>Neopterygii</taxon>
        <taxon>Teleostei</taxon>
        <taxon>Notacanthiformes</taxon>
        <taxon>Halosauridae</taxon>
        <taxon>Aldrovandia</taxon>
    </lineage>
</organism>
<comment type="caution">
    <text evidence="5">The sequence shown here is derived from an EMBL/GenBank/DDBJ whole genome shotgun (WGS) entry which is preliminary data.</text>
</comment>
<gene>
    <name evidence="5" type="ORF">AAFF_G00167550</name>
</gene>
<evidence type="ECO:0000259" key="4">
    <source>
        <dbReference type="SMART" id="SM00423"/>
    </source>
</evidence>
<evidence type="ECO:0000256" key="1">
    <source>
        <dbReference type="ARBA" id="ARBA00004370"/>
    </source>
</evidence>
<keyword evidence="6" id="KW-1185">Reference proteome</keyword>
<dbReference type="GO" id="GO:0017154">
    <property type="term" value="F:semaphorin receptor activity"/>
    <property type="evidence" value="ECO:0007669"/>
    <property type="project" value="InterPro"/>
</dbReference>
<evidence type="ECO:0000313" key="6">
    <source>
        <dbReference type="Proteomes" id="UP001221898"/>
    </source>
</evidence>
<dbReference type="GO" id="GO:0005886">
    <property type="term" value="C:plasma membrane"/>
    <property type="evidence" value="ECO:0007669"/>
    <property type="project" value="TreeGrafter"/>
</dbReference>
<dbReference type="PANTHER" id="PTHR22625">
    <property type="entry name" value="PLEXIN"/>
    <property type="match status" value="1"/>
</dbReference>
<dbReference type="SUPFAM" id="SSF103575">
    <property type="entry name" value="Plexin repeat"/>
    <property type="match status" value="1"/>
</dbReference>
<proteinExistence type="predicted"/>
<dbReference type="AlphaFoldDB" id="A0AAD7W8C7"/>
<keyword evidence="3" id="KW-0325">Glycoprotein</keyword>
<dbReference type="InterPro" id="IPR016201">
    <property type="entry name" value="PSI"/>
</dbReference>
<dbReference type="SMART" id="SM00423">
    <property type="entry name" value="PSI"/>
    <property type="match status" value="1"/>
</dbReference>
<protein>
    <recommendedName>
        <fullName evidence="4">PSI domain-containing protein</fullName>
    </recommendedName>
</protein>
<sequence>MSDWQQSSLTRIPVEACGQYSTCSECLGSGDPHCGWCVLHSTARAQSRLSADGPVIRRPRSQIRFPGRGVVPRAPGYISTNLCPNLPARNSTLPEPQPGH</sequence>
<accession>A0AAD7W8C7</accession>
<comment type="subcellular location">
    <subcellularLocation>
        <location evidence="1">Membrane</location>
    </subcellularLocation>
</comment>
<reference evidence="5" key="1">
    <citation type="journal article" date="2023" name="Science">
        <title>Genome structures resolve the early diversification of teleost fishes.</title>
        <authorList>
            <person name="Parey E."/>
            <person name="Louis A."/>
            <person name="Montfort J."/>
            <person name="Bouchez O."/>
            <person name="Roques C."/>
            <person name="Iampietro C."/>
            <person name="Lluch J."/>
            <person name="Castinel A."/>
            <person name="Donnadieu C."/>
            <person name="Desvignes T."/>
            <person name="Floi Bucao C."/>
            <person name="Jouanno E."/>
            <person name="Wen M."/>
            <person name="Mejri S."/>
            <person name="Dirks R."/>
            <person name="Jansen H."/>
            <person name="Henkel C."/>
            <person name="Chen W.J."/>
            <person name="Zahm M."/>
            <person name="Cabau C."/>
            <person name="Klopp C."/>
            <person name="Thompson A.W."/>
            <person name="Robinson-Rechavi M."/>
            <person name="Braasch I."/>
            <person name="Lecointre G."/>
            <person name="Bobe J."/>
            <person name="Postlethwait J.H."/>
            <person name="Berthelot C."/>
            <person name="Roest Crollius H."/>
            <person name="Guiguen Y."/>
        </authorList>
    </citation>
    <scope>NUCLEOTIDE SEQUENCE</scope>
    <source>
        <strain evidence="5">NC1722</strain>
    </source>
</reference>
<dbReference type="GO" id="GO:0002116">
    <property type="term" value="C:semaphorin receptor complex"/>
    <property type="evidence" value="ECO:0007669"/>
    <property type="project" value="TreeGrafter"/>
</dbReference>
<dbReference type="Proteomes" id="UP001221898">
    <property type="component" value="Unassembled WGS sequence"/>
</dbReference>
<dbReference type="InterPro" id="IPR031148">
    <property type="entry name" value="Plexin"/>
</dbReference>
<dbReference type="PANTHER" id="PTHR22625:SF34">
    <property type="entry name" value="PLEXIN-A4"/>
    <property type="match status" value="1"/>
</dbReference>